<dbReference type="PANTHER" id="PTHR30290">
    <property type="entry name" value="PERIPLASMIC BINDING COMPONENT OF ABC TRANSPORTER"/>
    <property type="match status" value="1"/>
</dbReference>
<evidence type="ECO:0000256" key="1">
    <source>
        <dbReference type="ARBA" id="ARBA00005695"/>
    </source>
</evidence>
<evidence type="ECO:0000256" key="2">
    <source>
        <dbReference type="ARBA" id="ARBA00022448"/>
    </source>
</evidence>
<feature type="domain" description="Solute-binding protein family 5" evidence="4">
    <location>
        <begin position="73"/>
        <end position="428"/>
    </location>
</feature>
<protein>
    <submittedName>
        <fullName evidence="5">ABC transporter substrate-binding protein</fullName>
    </submittedName>
</protein>
<comment type="caution">
    <text evidence="5">The sequence shown here is derived from an EMBL/GenBank/DDBJ whole genome shotgun (WGS) entry which is preliminary data.</text>
</comment>
<evidence type="ECO:0000313" key="5">
    <source>
        <dbReference type="EMBL" id="MFM2485346.1"/>
    </source>
</evidence>
<reference evidence="5 6" key="1">
    <citation type="journal article" date="2013" name="Int. J. Syst. Evol. Microbiol.">
        <title>Celerinatantimonas yamalensis sp. nov., a cold-adapted diazotrophic bacterium from a cold permafrost brine.</title>
        <authorList>
            <person name="Shcherbakova V."/>
            <person name="Chuvilskaya N."/>
            <person name="Rivkina E."/>
            <person name="Demidov N."/>
            <person name="Uchaeva V."/>
            <person name="Suetin S."/>
            <person name="Suzina N."/>
            <person name="Gilichinsky D."/>
        </authorList>
    </citation>
    <scope>NUCLEOTIDE SEQUENCE [LARGE SCALE GENOMIC DNA]</scope>
    <source>
        <strain evidence="5 6">C7</strain>
    </source>
</reference>
<dbReference type="InterPro" id="IPR000914">
    <property type="entry name" value="SBP_5_dom"/>
</dbReference>
<accession>A0ABW9G9E3</accession>
<dbReference type="PIRSF" id="PIRSF002741">
    <property type="entry name" value="MppA"/>
    <property type="match status" value="1"/>
</dbReference>
<name>A0ABW9G9E3_9GAMM</name>
<proteinExistence type="inferred from homology"/>
<dbReference type="Gene3D" id="3.40.190.10">
    <property type="entry name" value="Periplasmic binding protein-like II"/>
    <property type="match status" value="1"/>
</dbReference>
<dbReference type="Gene3D" id="3.10.105.10">
    <property type="entry name" value="Dipeptide-binding Protein, Domain 3"/>
    <property type="match status" value="1"/>
</dbReference>
<dbReference type="SUPFAM" id="SSF53850">
    <property type="entry name" value="Periplasmic binding protein-like II"/>
    <property type="match status" value="1"/>
</dbReference>
<dbReference type="InterPro" id="IPR030678">
    <property type="entry name" value="Peptide/Ni-bd"/>
</dbReference>
<dbReference type="Pfam" id="PF00496">
    <property type="entry name" value="SBP_bac_5"/>
    <property type="match status" value="1"/>
</dbReference>
<dbReference type="PANTHER" id="PTHR30290:SF9">
    <property type="entry name" value="OLIGOPEPTIDE-BINDING PROTEIN APPA"/>
    <property type="match status" value="1"/>
</dbReference>
<dbReference type="Proteomes" id="UP001629953">
    <property type="component" value="Unassembled WGS sequence"/>
</dbReference>
<dbReference type="InterPro" id="IPR039424">
    <property type="entry name" value="SBP_5"/>
</dbReference>
<evidence type="ECO:0000259" key="4">
    <source>
        <dbReference type="Pfam" id="PF00496"/>
    </source>
</evidence>
<gene>
    <name evidence="5" type="ORF">ABUE30_09775</name>
</gene>
<dbReference type="Gene3D" id="3.90.76.10">
    <property type="entry name" value="Dipeptide-binding Protein, Domain 1"/>
    <property type="match status" value="1"/>
</dbReference>
<keyword evidence="2" id="KW-0813">Transport</keyword>
<evidence type="ECO:0000313" key="6">
    <source>
        <dbReference type="Proteomes" id="UP001629953"/>
    </source>
</evidence>
<sequence length="515" mass="56823">MQHTTDPRWGTKLLRGSGLLLLVVPQFVWAATVTIMQSEPPRSMDPGDQTATYTSNILDPMYEGLVRMNTQGKIIPALATSWQKNKDGTLWTFKLRPDVSFQDGTPFNAQAVVYNIDRHLDKSRGLAASGRLRNVVASIEKTGPLTVTFHLKQTFPTFLNLMTTGAAMMVSPKADKAGTLGMHADGTGPYQFVQYKTGEYVLEKRNPHYWGKVHGADELKWTWSSEMSVMNMAVQSGEADIINPVPPQFAKLLKANPTISLHRSPGAAVFWVALNTQMKPLNKLKVRQALNYATNRSALVRAISFGYAEAANSPLPTIAPGYDAKLNDYPYSVSKAKALLKAAGYPNGFRMTIAVQAPDARTAQVLQAMWKKIGVTLDVKQMESGVWTKAAFADAKQKQQMDIGSVLASWSSGLIGNDLQLRPLYDSQSFAPDGANLGFYKNPQVDQLIDKAASSLDTRQRNQDYVKLQQLISRDAPQVLLYYQDDLYATRKNVKDVEMVPGGSLVVRNASKTAR</sequence>
<dbReference type="EMBL" id="JBEQCT010000003">
    <property type="protein sequence ID" value="MFM2485346.1"/>
    <property type="molecule type" value="Genomic_DNA"/>
</dbReference>
<dbReference type="RefSeq" id="WP_408623561.1">
    <property type="nucleotide sequence ID" value="NZ_JBEQCT010000003.1"/>
</dbReference>
<organism evidence="5 6">
    <name type="scientific">Celerinatantimonas yamalensis</name>
    <dbReference type="NCBI Taxonomy" id="559956"/>
    <lineage>
        <taxon>Bacteria</taxon>
        <taxon>Pseudomonadati</taxon>
        <taxon>Pseudomonadota</taxon>
        <taxon>Gammaproteobacteria</taxon>
        <taxon>Celerinatantimonadaceae</taxon>
        <taxon>Celerinatantimonas</taxon>
    </lineage>
</organism>
<keyword evidence="6" id="KW-1185">Reference proteome</keyword>
<keyword evidence="3" id="KW-0732">Signal</keyword>
<evidence type="ECO:0000256" key="3">
    <source>
        <dbReference type="ARBA" id="ARBA00022729"/>
    </source>
</evidence>
<comment type="similarity">
    <text evidence="1">Belongs to the bacterial solute-binding protein 5 family.</text>
</comment>